<dbReference type="KEGG" id="ker:91101039"/>
<feature type="compositionally biased region" description="Low complexity" evidence="1">
    <location>
        <begin position="264"/>
        <end position="276"/>
    </location>
</feature>
<name>A0AAX4KDN2_9TREE</name>
<dbReference type="EMBL" id="CP144089">
    <property type="protein sequence ID" value="WWD04169.1"/>
    <property type="molecule type" value="Genomic_DNA"/>
</dbReference>
<dbReference type="RefSeq" id="XP_066082136.1">
    <property type="nucleotide sequence ID" value="XM_066226039.1"/>
</dbReference>
<dbReference type="AlphaFoldDB" id="A0AAX4KDN2"/>
<protein>
    <recommendedName>
        <fullName evidence="4">F-box domain-containing protein</fullName>
    </recommendedName>
</protein>
<dbReference type="GeneID" id="91101039"/>
<evidence type="ECO:0008006" key="4">
    <source>
        <dbReference type="Google" id="ProtNLM"/>
    </source>
</evidence>
<evidence type="ECO:0000313" key="3">
    <source>
        <dbReference type="Proteomes" id="UP001358614"/>
    </source>
</evidence>
<accession>A0AAX4KDN2</accession>
<organism evidence="2 3">
    <name type="scientific">Kwoniella europaea PYCC6329</name>
    <dbReference type="NCBI Taxonomy" id="1423913"/>
    <lineage>
        <taxon>Eukaryota</taxon>
        <taxon>Fungi</taxon>
        <taxon>Dikarya</taxon>
        <taxon>Basidiomycota</taxon>
        <taxon>Agaricomycotina</taxon>
        <taxon>Tremellomycetes</taxon>
        <taxon>Tremellales</taxon>
        <taxon>Cryptococcaceae</taxon>
        <taxon>Kwoniella</taxon>
    </lineage>
</organism>
<sequence length="421" mass="47504">MSIQKEYKFTRSTLPLPYDLLHILLQNLLSTSSFNTLSTLARLSKDYYSLIIPLIYKHVHITSDEQLQSFLTIPLTKREENDKKKRKIVNTVLLKGKSRSRSNSLEDSSNWSRKIQCLSLCESLTLDVYPSRTSFKIASKLPQPLQTPLLTFTPKSLENLREKLSRSGAPRILVSFWSQHLPTLIRPKKVVVDYSTLNFNSNEDEEGEGEGDGNEGKWADTMSGMSISLQSWTSSEGLEMVELKGDKWIGVLPSPGVGVRMVHTTSSTPSSSSAETLNEEDEEEELVTVNETILNIPPTSSPTEPNPATLESIETRNKLISTRVQSISMGLRTSQALYETYHSPLPLKWDIVDVLPPPIGSEEMDQEERYIEYQREKRKVLDDILSGLDDVAPTITQRYGRIGGDGRRELTCLNWVDQLVV</sequence>
<keyword evidence="3" id="KW-1185">Reference proteome</keyword>
<reference evidence="2 3" key="1">
    <citation type="submission" date="2024-01" db="EMBL/GenBank/DDBJ databases">
        <title>Comparative genomics of Cryptococcus and Kwoniella reveals pathogenesis evolution and contrasting modes of karyotype evolution via chromosome fusion or intercentromeric recombination.</title>
        <authorList>
            <person name="Coelho M.A."/>
            <person name="David-Palma M."/>
            <person name="Shea T."/>
            <person name="Bowers K."/>
            <person name="McGinley-Smith S."/>
            <person name="Mohammad A.W."/>
            <person name="Gnirke A."/>
            <person name="Yurkov A.M."/>
            <person name="Nowrousian M."/>
            <person name="Sun S."/>
            <person name="Cuomo C.A."/>
            <person name="Heitman J."/>
        </authorList>
    </citation>
    <scope>NUCLEOTIDE SEQUENCE [LARGE SCALE GENOMIC DNA]</scope>
    <source>
        <strain evidence="2 3">PYCC6329</strain>
    </source>
</reference>
<feature type="region of interest" description="Disordered" evidence="1">
    <location>
        <begin position="263"/>
        <end position="282"/>
    </location>
</feature>
<gene>
    <name evidence="2" type="ORF">V865_002235</name>
</gene>
<evidence type="ECO:0000313" key="2">
    <source>
        <dbReference type="EMBL" id="WWD04169.1"/>
    </source>
</evidence>
<dbReference type="Proteomes" id="UP001358614">
    <property type="component" value="Chromosome 1"/>
</dbReference>
<proteinExistence type="predicted"/>
<evidence type="ECO:0000256" key="1">
    <source>
        <dbReference type="SAM" id="MobiDB-lite"/>
    </source>
</evidence>